<protein>
    <recommendedName>
        <fullName evidence="4">Sulfotransferase family protein</fullName>
    </recommendedName>
</protein>
<evidence type="ECO:0000256" key="1">
    <source>
        <dbReference type="SAM" id="Phobius"/>
    </source>
</evidence>
<reference evidence="2 3" key="1">
    <citation type="submission" date="2019-03" db="EMBL/GenBank/DDBJ databases">
        <title>Genomic Encyclopedia of Type Strains, Phase IV (KMG-IV): sequencing the most valuable type-strain genomes for metagenomic binning, comparative biology and taxonomic classification.</title>
        <authorList>
            <person name="Goeker M."/>
        </authorList>
    </citation>
    <scope>NUCLEOTIDE SEQUENCE [LARGE SCALE GENOMIC DNA]</scope>
    <source>
        <strain evidence="2 3">DSM 100309</strain>
    </source>
</reference>
<dbReference type="AlphaFoldDB" id="A0A4R3Y4W1"/>
<dbReference type="Proteomes" id="UP000295367">
    <property type="component" value="Unassembled WGS sequence"/>
</dbReference>
<keyword evidence="1" id="KW-1133">Transmembrane helix</keyword>
<accession>A0A4R3Y4W1</accession>
<evidence type="ECO:0000313" key="2">
    <source>
        <dbReference type="EMBL" id="TCV86451.1"/>
    </source>
</evidence>
<evidence type="ECO:0008006" key="4">
    <source>
        <dbReference type="Google" id="ProtNLM"/>
    </source>
</evidence>
<dbReference type="InterPro" id="IPR027417">
    <property type="entry name" value="P-loop_NTPase"/>
</dbReference>
<dbReference type="PANTHER" id="PTHR36978">
    <property type="entry name" value="P-LOOP CONTAINING NUCLEOTIDE TRIPHOSPHATE HYDROLASE"/>
    <property type="match status" value="1"/>
</dbReference>
<keyword evidence="3" id="KW-1185">Reference proteome</keyword>
<dbReference type="EMBL" id="SMCO01000007">
    <property type="protein sequence ID" value="TCV86451.1"/>
    <property type="molecule type" value="Genomic_DNA"/>
</dbReference>
<dbReference type="InterPro" id="IPR040632">
    <property type="entry name" value="Sulfotransfer_4"/>
</dbReference>
<name>A0A4R3Y4W1_9PROT</name>
<sequence length="246" mass="27830">MALKIIGAGFGRTGTLSVYTALNQLGFPCYHMFEVLDNKENKSHLDFWRNVANTEPGTRHNWDQVFSKYTATLDNPACCVWRELLAANPDTKVVLTVHPRGAEAWYESTMDTIYFTEKMWQFKVLEFATPFGRKFGDMSRKLIWQRSHKGTMDDRDKAIAHYNQHIEEVKATVPPDQLLVFSANQGWKPLCNFVGVPVPETEFPNVNDRAAIKKTLHEMTRGAYVILGVGFAGLAGLAYGAARFFS</sequence>
<keyword evidence="1" id="KW-0472">Membrane</keyword>
<proteinExistence type="predicted"/>
<feature type="transmembrane region" description="Helical" evidence="1">
    <location>
        <begin position="222"/>
        <end position="242"/>
    </location>
</feature>
<keyword evidence="1" id="KW-0812">Transmembrane</keyword>
<comment type="caution">
    <text evidence="2">The sequence shown here is derived from an EMBL/GenBank/DDBJ whole genome shotgun (WGS) entry which is preliminary data.</text>
</comment>
<evidence type="ECO:0000313" key="3">
    <source>
        <dbReference type="Proteomes" id="UP000295367"/>
    </source>
</evidence>
<organism evidence="2 3">
    <name type="scientific">Sulfurirhabdus autotrophica</name>
    <dbReference type="NCBI Taxonomy" id="1706046"/>
    <lineage>
        <taxon>Bacteria</taxon>
        <taxon>Pseudomonadati</taxon>
        <taxon>Pseudomonadota</taxon>
        <taxon>Betaproteobacteria</taxon>
        <taxon>Nitrosomonadales</taxon>
        <taxon>Sulfuricellaceae</taxon>
        <taxon>Sulfurirhabdus</taxon>
    </lineage>
</organism>
<gene>
    <name evidence="2" type="ORF">EDC63_107141</name>
</gene>
<dbReference type="SUPFAM" id="SSF52540">
    <property type="entry name" value="P-loop containing nucleoside triphosphate hydrolases"/>
    <property type="match status" value="1"/>
</dbReference>
<dbReference type="Pfam" id="PF17784">
    <property type="entry name" value="Sulfotransfer_4"/>
    <property type="match status" value="1"/>
</dbReference>
<dbReference type="PANTHER" id="PTHR36978:SF4">
    <property type="entry name" value="P-LOOP CONTAINING NUCLEOSIDE TRIPHOSPHATE HYDROLASE PROTEIN"/>
    <property type="match status" value="1"/>
</dbReference>
<dbReference type="OrthoDB" id="7855297at2"/>
<dbReference type="Gene3D" id="3.40.50.300">
    <property type="entry name" value="P-loop containing nucleotide triphosphate hydrolases"/>
    <property type="match status" value="1"/>
</dbReference>
<dbReference type="RefSeq" id="WP_124945277.1">
    <property type="nucleotide sequence ID" value="NZ_BHVT01000009.1"/>
</dbReference>